<dbReference type="EMBL" id="OBDY01000019">
    <property type="protein sequence ID" value="SNY58382.1"/>
    <property type="molecule type" value="Genomic_DNA"/>
</dbReference>
<evidence type="ECO:0000313" key="1">
    <source>
        <dbReference type="EMBL" id="SNY58382.1"/>
    </source>
</evidence>
<dbReference type="Proteomes" id="UP000219612">
    <property type="component" value="Unassembled WGS sequence"/>
</dbReference>
<dbReference type="RefSeq" id="WP_179855432.1">
    <property type="nucleotide sequence ID" value="NZ_OBDY01000019.1"/>
</dbReference>
<accession>A0A285JDP0</accession>
<organism evidence="1 2">
    <name type="scientific">Paractinoplanes atraurantiacus</name>
    <dbReference type="NCBI Taxonomy" id="1036182"/>
    <lineage>
        <taxon>Bacteria</taxon>
        <taxon>Bacillati</taxon>
        <taxon>Actinomycetota</taxon>
        <taxon>Actinomycetes</taxon>
        <taxon>Micromonosporales</taxon>
        <taxon>Micromonosporaceae</taxon>
        <taxon>Paractinoplanes</taxon>
    </lineage>
</organism>
<evidence type="ECO:0000313" key="2">
    <source>
        <dbReference type="Proteomes" id="UP000219612"/>
    </source>
</evidence>
<dbReference type="AlphaFoldDB" id="A0A285JDP0"/>
<sequence>MDIIDPLVGALVAQVINWMVAELPGLRIRHFDLRITWRSSRPSGDDEP</sequence>
<gene>
    <name evidence="1" type="ORF">SAMN05421748_11982</name>
</gene>
<name>A0A285JDP0_9ACTN</name>
<reference evidence="2" key="1">
    <citation type="submission" date="2017-09" db="EMBL/GenBank/DDBJ databases">
        <authorList>
            <person name="Varghese N."/>
            <person name="Submissions S."/>
        </authorList>
    </citation>
    <scope>NUCLEOTIDE SEQUENCE [LARGE SCALE GENOMIC DNA]</scope>
    <source>
        <strain evidence="2">CGMCC 4.6857</strain>
    </source>
</reference>
<proteinExistence type="predicted"/>
<protein>
    <submittedName>
        <fullName evidence="1">Uncharacterized protein</fullName>
    </submittedName>
</protein>
<keyword evidence="2" id="KW-1185">Reference proteome</keyword>